<evidence type="ECO:0000256" key="1">
    <source>
        <dbReference type="ARBA" id="ARBA00022723"/>
    </source>
</evidence>
<reference evidence="3 4" key="1">
    <citation type="submission" date="2017-05" db="EMBL/GenBank/DDBJ databases">
        <authorList>
            <person name="Varghese N."/>
            <person name="Submissions S."/>
        </authorList>
    </citation>
    <scope>NUCLEOTIDE SEQUENCE [LARGE SCALE GENOMIC DNA]</scope>
    <source>
        <strain evidence="3 4">DSM 21985</strain>
    </source>
</reference>
<dbReference type="InterPro" id="IPR037523">
    <property type="entry name" value="VOC_core"/>
</dbReference>
<evidence type="ECO:0000259" key="2">
    <source>
        <dbReference type="PROSITE" id="PS51819"/>
    </source>
</evidence>
<dbReference type="InterPro" id="IPR029068">
    <property type="entry name" value="Glyas_Bleomycin-R_OHBP_Dase"/>
</dbReference>
<keyword evidence="3" id="KW-0223">Dioxygenase</keyword>
<dbReference type="PANTHER" id="PTHR36113">
    <property type="entry name" value="LYASE, PUTATIVE-RELATED-RELATED"/>
    <property type="match status" value="1"/>
</dbReference>
<dbReference type="InterPro" id="IPR004360">
    <property type="entry name" value="Glyas_Fos-R_dOase_dom"/>
</dbReference>
<feature type="domain" description="VOC" evidence="2">
    <location>
        <begin position="23"/>
        <end position="141"/>
    </location>
</feature>
<dbReference type="CDD" id="cd06587">
    <property type="entry name" value="VOC"/>
    <property type="match status" value="1"/>
</dbReference>
<protein>
    <submittedName>
        <fullName evidence="3">Catechol 2,3-dioxygenase</fullName>
    </submittedName>
</protein>
<dbReference type="GO" id="GO:0046872">
    <property type="term" value="F:metal ion binding"/>
    <property type="evidence" value="ECO:0007669"/>
    <property type="project" value="UniProtKB-KW"/>
</dbReference>
<evidence type="ECO:0000313" key="3">
    <source>
        <dbReference type="EMBL" id="SMO40275.1"/>
    </source>
</evidence>
<dbReference type="GO" id="GO:0051213">
    <property type="term" value="F:dioxygenase activity"/>
    <property type="evidence" value="ECO:0007669"/>
    <property type="project" value="UniProtKB-KW"/>
</dbReference>
<dbReference type="Proteomes" id="UP000317557">
    <property type="component" value="Unassembled WGS sequence"/>
</dbReference>
<proteinExistence type="predicted"/>
<dbReference type="Gene3D" id="3.10.180.10">
    <property type="entry name" value="2,3-Dihydroxybiphenyl 1,2-Dioxygenase, domain 1"/>
    <property type="match status" value="1"/>
</dbReference>
<keyword evidence="4" id="KW-1185">Reference proteome</keyword>
<accession>A0A521AZQ6</accession>
<keyword evidence="1" id="KW-0479">Metal-binding</keyword>
<sequence>MFGRINTKPELIIKQHMDFTPSGLNHITIRVNRIDASKEFYGDILDLELVKTMGQSMAVYKIGKEDTLVIVEAETSYDPTSRDFRVDHFGFYVDDPKKIDELAKYFREKEVTIMSGPANRKKGRFLFISDPDGNMIEFFYEED</sequence>
<dbReference type="AlphaFoldDB" id="A0A521AZQ6"/>
<dbReference type="InterPro" id="IPR051332">
    <property type="entry name" value="Fosfomycin_Res_Enzymes"/>
</dbReference>
<keyword evidence="3" id="KW-0560">Oxidoreductase</keyword>
<evidence type="ECO:0000313" key="4">
    <source>
        <dbReference type="Proteomes" id="UP000317557"/>
    </source>
</evidence>
<name>A0A521AZQ6_9BACT</name>
<dbReference type="EMBL" id="FXTP01000001">
    <property type="protein sequence ID" value="SMO40275.1"/>
    <property type="molecule type" value="Genomic_DNA"/>
</dbReference>
<gene>
    <name evidence="3" type="ORF">SAMN06265219_101478</name>
</gene>
<organism evidence="3 4">
    <name type="scientific">Gracilimonas mengyeensis</name>
    <dbReference type="NCBI Taxonomy" id="1302730"/>
    <lineage>
        <taxon>Bacteria</taxon>
        <taxon>Pseudomonadati</taxon>
        <taxon>Balneolota</taxon>
        <taxon>Balneolia</taxon>
        <taxon>Balneolales</taxon>
        <taxon>Balneolaceae</taxon>
        <taxon>Gracilimonas</taxon>
    </lineage>
</organism>
<dbReference type="Pfam" id="PF00903">
    <property type="entry name" value="Glyoxalase"/>
    <property type="match status" value="1"/>
</dbReference>
<dbReference type="PANTHER" id="PTHR36113:SF6">
    <property type="entry name" value="FOSFOMYCIN RESISTANCE PROTEIN FOSX"/>
    <property type="match status" value="1"/>
</dbReference>
<dbReference type="PROSITE" id="PS51819">
    <property type="entry name" value="VOC"/>
    <property type="match status" value="1"/>
</dbReference>
<dbReference type="SUPFAM" id="SSF54593">
    <property type="entry name" value="Glyoxalase/Bleomycin resistance protein/Dihydroxybiphenyl dioxygenase"/>
    <property type="match status" value="1"/>
</dbReference>